<dbReference type="PANTHER" id="PTHR21719">
    <property type="entry name" value="FI06402P-RELATED"/>
    <property type="match status" value="1"/>
</dbReference>
<evidence type="ECO:0000313" key="3">
    <source>
        <dbReference type="Proteomes" id="UP000092445"/>
    </source>
</evidence>
<accession>A0A1A9ZSK7</accession>
<dbReference type="AlphaFoldDB" id="A0A1A9ZSK7"/>
<evidence type="ECO:0000259" key="1">
    <source>
        <dbReference type="Pfam" id="PF00341"/>
    </source>
</evidence>
<dbReference type="Pfam" id="PF00341">
    <property type="entry name" value="PDGF"/>
    <property type="match status" value="1"/>
</dbReference>
<dbReference type="GO" id="GO:0016020">
    <property type="term" value="C:membrane"/>
    <property type="evidence" value="ECO:0007669"/>
    <property type="project" value="InterPro"/>
</dbReference>
<dbReference type="GO" id="GO:0008083">
    <property type="term" value="F:growth factor activity"/>
    <property type="evidence" value="ECO:0007669"/>
    <property type="project" value="InterPro"/>
</dbReference>
<dbReference type="STRING" id="7398.A0A1A9ZSK7"/>
<dbReference type="InterPro" id="IPR029034">
    <property type="entry name" value="Cystine-knot_cytokine"/>
</dbReference>
<sequence length="186" mass="21337">MHSAAETYDAYLHMLINRSYSFFDNASILHPPFPLLNLSLMSISSGIFAAKSLPLWKATRKPYSPRYCIDDSDNIYSRYYVPGSVTRAKQEELGSPSAVLESRRAHAIKQRQHKALASAHHRRIVGEAICRLPQPRVERIRRDPWKIYTPHCTVLHRCADDTGCCPSERQTCAPKRTKTVDLYFFI</sequence>
<name>A0A1A9ZSK7_GLOPL</name>
<dbReference type="PANTHER" id="PTHR21719:SF1">
    <property type="entry name" value="FI06402P-RELATED"/>
    <property type="match status" value="1"/>
</dbReference>
<protein>
    <recommendedName>
        <fullName evidence="1">Platelet-derived growth factor (PDGF) family profile domain-containing protein</fullName>
    </recommendedName>
</protein>
<dbReference type="Proteomes" id="UP000092445">
    <property type="component" value="Unassembled WGS sequence"/>
</dbReference>
<feature type="domain" description="Platelet-derived growth factor (PDGF) family profile" evidence="1">
    <location>
        <begin position="145"/>
        <end position="181"/>
    </location>
</feature>
<evidence type="ECO:0000313" key="2">
    <source>
        <dbReference type="EnsemblMetazoa" id="GPAI023699-PA"/>
    </source>
</evidence>
<dbReference type="InterPro" id="IPR000072">
    <property type="entry name" value="PDGF/VEGF_dom"/>
</dbReference>
<keyword evidence="3" id="KW-1185">Reference proteome</keyword>
<dbReference type="SUPFAM" id="SSF57501">
    <property type="entry name" value="Cystine-knot cytokines"/>
    <property type="match status" value="1"/>
</dbReference>
<proteinExistence type="predicted"/>
<dbReference type="GO" id="GO:0035099">
    <property type="term" value="P:hemocyte migration"/>
    <property type="evidence" value="ECO:0007669"/>
    <property type="project" value="TreeGrafter"/>
</dbReference>
<dbReference type="EnsemblMetazoa" id="GPAI023699-RA">
    <property type="protein sequence ID" value="GPAI023699-PA"/>
    <property type="gene ID" value="GPAI023699"/>
</dbReference>
<reference evidence="2" key="2">
    <citation type="submission" date="2020-05" db="UniProtKB">
        <authorList>
            <consortium name="EnsemblMetazoa"/>
        </authorList>
    </citation>
    <scope>IDENTIFICATION</scope>
    <source>
        <strain evidence="2">IAEA</strain>
    </source>
</reference>
<reference evidence="3" key="1">
    <citation type="submission" date="2014-03" db="EMBL/GenBank/DDBJ databases">
        <authorList>
            <person name="Aksoy S."/>
            <person name="Warren W."/>
            <person name="Wilson R.K."/>
        </authorList>
    </citation>
    <scope>NUCLEOTIDE SEQUENCE [LARGE SCALE GENOMIC DNA]</scope>
    <source>
        <strain evidence="3">IAEA</strain>
    </source>
</reference>
<organism evidence="2 3">
    <name type="scientific">Glossina pallidipes</name>
    <name type="common">Tsetse fly</name>
    <dbReference type="NCBI Taxonomy" id="7398"/>
    <lineage>
        <taxon>Eukaryota</taxon>
        <taxon>Metazoa</taxon>
        <taxon>Ecdysozoa</taxon>
        <taxon>Arthropoda</taxon>
        <taxon>Hexapoda</taxon>
        <taxon>Insecta</taxon>
        <taxon>Pterygota</taxon>
        <taxon>Neoptera</taxon>
        <taxon>Endopterygota</taxon>
        <taxon>Diptera</taxon>
        <taxon>Brachycera</taxon>
        <taxon>Muscomorpha</taxon>
        <taxon>Hippoboscoidea</taxon>
        <taxon>Glossinidae</taxon>
        <taxon>Glossina</taxon>
    </lineage>
</organism>
<dbReference type="VEuPathDB" id="VectorBase:GPAI023699"/>
<dbReference type="Gene3D" id="2.10.90.10">
    <property type="entry name" value="Cystine-knot cytokines"/>
    <property type="match status" value="1"/>
</dbReference>